<dbReference type="EMBL" id="CAXAMM010039307">
    <property type="protein sequence ID" value="CAK9085488.1"/>
    <property type="molecule type" value="Genomic_DNA"/>
</dbReference>
<gene>
    <name evidence="1" type="ORF">SCF082_LOCUS40494</name>
</gene>
<evidence type="ECO:0000313" key="2">
    <source>
        <dbReference type="Proteomes" id="UP001642464"/>
    </source>
</evidence>
<reference evidence="1 2" key="1">
    <citation type="submission" date="2024-02" db="EMBL/GenBank/DDBJ databases">
        <authorList>
            <person name="Chen Y."/>
            <person name="Shah S."/>
            <person name="Dougan E. K."/>
            <person name="Thang M."/>
            <person name="Chan C."/>
        </authorList>
    </citation>
    <scope>NUCLEOTIDE SEQUENCE [LARGE SCALE GENOMIC DNA]</scope>
</reference>
<accession>A0ABP0QBV1</accession>
<protein>
    <submittedName>
        <fullName evidence="1">Uncharacterized protein</fullName>
    </submittedName>
</protein>
<name>A0ABP0QBV1_9DINO</name>
<proteinExistence type="predicted"/>
<dbReference type="Proteomes" id="UP001642464">
    <property type="component" value="Unassembled WGS sequence"/>
</dbReference>
<sequence>MVYELDKDKFVSQMLRVIERKNTQTQEVLSGWFTPEEMKNKLGWSAKDKYSDKVYRYFVEYEDKESSAKSRTEMERHTTQGEDLEVEKKFEEGMLTKMSKITDLISKLDGYTQGDDAERVRRCNPEKSTTRIGICIRICTWACMVVPFLRVPLSQPIADLKTKMRDAMSKASAMASVEAQAKHLACEQVCELSS</sequence>
<comment type="caution">
    <text evidence="1">The sequence shown here is derived from an EMBL/GenBank/DDBJ whole genome shotgun (WGS) entry which is preliminary data.</text>
</comment>
<evidence type="ECO:0000313" key="1">
    <source>
        <dbReference type="EMBL" id="CAK9085488.1"/>
    </source>
</evidence>
<keyword evidence="2" id="KW-1185">Reference proteome</keyword>
<organism evidence="1 2">
    <name type="scientific">Durusdinium trenchii</name>
    <dbReference type="NCBI Taxonomy" id="1381693"/>
    <lineage>
        <taxon>Eukaryota</taxon>
        <taxon>Sar</taxon>
        <taxon>Alveolata</taxon>
        <taxon>Dinophyceae</taxon>
        <taxon>Suessiales</taxon>
        <taxon>Symbiodiniaceae</taxon>
        <taxon>Durusdinium</taxon>
    </lineage>
</organism>